<comment type="caution">
    <text evidence="1">The sequence shown here is derived from an EMBL/GenBank/DDBJ whole genome shotgun (WGS) entry which is preliminary data.</text>
</comment>
<dbReference type="RefSeq" id="WP_380954203.1">
    <property type="nucleotide sequence ID" value="NZ_JBHMDI010000003.1"/>
</dbReference>
<name>A0ABV5L5K8_9ACTN</name>
<proteinExistence type="predicted"/>
<sequence length="131" mass="14291">MRTRIKLTRVGEAFQGGLTATQTDLMCEALSTLDGWASTDEALVGRLGADREEVGRLYDKLQGDHKIPREFTLTSRELHVVHAALTGVAPMFLTSGGFSEEAFHNRAGFFRENFDAMASNIISAVSEATTP</sequence>
<evidence type="ECO:0000313" key="1">
    <source>
        <dbReference type="EMBL" id="MFB9346241.1"/>
    </source>
</evidence>
<evidence type="ECO:0000313" key="2">
    <source>
        <dbReference type="Proteomes" id="UP001589753"/>
    </source>
</evidence>
<reference evidence="1 2" key="1">
    <citation type="submission" date="2024-09" db="EMBL/GenBank/DDBJ databases">
        <authorList>
            <person name="Sun Q."/>
            <person name="Mori K."/>
        </authorList>
    </citation>
    <scope>NUCLEOTIDE SEQUENCE [LARGE SCALE GENOMIC DNA]</scope>
    <source>
        <strain evidence="1 2">JCM 9767</strain>
    </source>
</reference>
<accession>A0ABV5L5K8</accession>
<dbReference type="Proteomes" id="UP001589753">
    <property type="component" value="Unassembled WGS sequence"/>
</dbReference>
<dbReference type="EMBL" id="JBHMDI010000003">
    <property type="protein sequence ID" value="MFB9346241.1"/>
    <property type="molecule type" value="Genomic_DNA"/>
</dbReference>
<organism evidence="1 2">
    <name type="scientific">Streptomyces heliomycini</name>
    <dbReference type="NCBI Taxonomy" id="284032"/>
    <lineage>
        <taxon>Bacteria</taxon>
        <taxon>Bacillati</taxon>
        <taxon>Actinomycetota</taxon>
        <taxon>Actinomycetes</taxon>
        <taxon>Kitasatosporales</taxon>
        <taxon>Streptomycetaceae</taxon>
        <taxon>Streptomyces</taxon>
    </lineage>
</organism>
<keyword evidence="2" id="KW-1185">Reference proteome</keyword>
<protein>
    <submittedName>
        <fullName evidence="1">Uncharacterized protein</fullName>
    </submittedName>
</protein>
<gene>
    <name evidence="1" type="ORF">ACFFUA_01985</name>
</gene>